<evidence type="ECO:0000313" key="3">
    <source>
        <dbReference type="Proteomes" id="UP000192582"/>
    </source>
</evidence>
<evidence type="ECO:0000259" key="1">
    <source>
        <dbReference type="Pfam" id="PF03551"/>
    </source>
</evidence>
<gene>
    <name evidence="2" type="ORF">SAMN00790413_05647</name>
</gene>
<dbReference type="AlphaFoldDB" id="A0A1W1UCP6"/>
<dbReference type="PANTHER" id="PTHR33169:SF27">
    <property type="entry name" value="TRANSCRIPTIONAL REGULATOR PADR FAMILY PROTEIN"/>
    <property type="match status" value="1"/>
</dbReference>
<dbReference type="OrthoDB" id="68816at2"/>
<dbReference type="GO" id="GO:0003677">
    <property type="term" value="F:DNA binding"/>
    <property type="evidence" value="ECO:0007669"/>
    <property type="project" value="UniProtKB-KW"/>
</dbReference>
<evidence type="ECO:0000313" key="2">
    <source>
        <dbReference type="EMBL" id="SMB78813.1"/>
    </source>
</evidence>
<dbReference type="InterPro" id="IPR005149">
    <property type="entry name" value="Tscrpt_reg_PadR_N"/>
</dbReference>
<dbReference type="RefSeq" id="WP_084045314.1">
    <property type="nucleotide sequence ID" value="NZ_FWWU01000003.1"/>
</dbReference>
<keyword evidence="2" id="KW-0238">DNA-binding</keyword>
<dbReference type="InterPro" id="IPR052509">
    <property type="entry name" value="Metal_resp_DNA-bind_regulator"/>
</dbReference>
<dbReference type="SUPFAM" id="SSF46785">
    <property type="entry name" value="Winged helix' DNA-binding domain"/>
    <property type="match status" value="1"/>
</dbReference>
<name>A0A1W1UCP6_9DEIO</name>
<dbReference type="PANTHER" id="PTHR33169">
    <property type="entry name" value="PADR-FAMILY TRANSCRIPTIONAL REGULATOR"/>
    <property type="match status" value="1"/>
</dbReference>
<keyword evidence="3" id="KW-1185">Reference proteome</keyword>
<dbReference type="STRING" id="695939.SAMN00790413_05647"/>
<dbReference type="Proteomes" id="UP000192582">
    <property type="component" value="Unassembled WGS sequence"/>
</dbReference>
<protein>
    <submittedName>
        <fullName evidence="2">DNA-binding transcriptional regulator, PadR family</fullName>
    </submittedName>
</protein>
<feature type="domain" description="Transcription regulator PadR N-terminal" evidence="1">
    <location>
        <begin position="16"/>
        <end position="89"/>
    </location>
</feature>
<dbReference type="Pfam" id="PF03551">
    <property type="entry name" value="PadR"/>
    <property type="match status" value="1"/>
</dbReference>
<dbReference type="InterPro" id="IPR036388">
    <property type="entry name" value="WH-like_DNA-bd_sf"/>
</dbReference>
<sequence length="186" mass="20850">MPPISTFPEDERALLLLGLLMAQDRHGYELHDFIEHNLGHVLPLKKATAYQLLDRLEARGLVDSRAEQHGLRPSRKVYAINAAGRASFRELLAQQLSREEALILPGNVSIMFSEHLPRETVVAGLRTRLAKLDARLAIYAGYTFPFPEGVALAIERIRVLTRADRDWLAATLERLEGERAGHGKTP</sequence>
<proteinExistence type="predicted"/>
<dbReference type="EMBL" id="FWWU01000003">
    <property type="protein sequence ID" value="SMB78813.1"/>
    <property type="molecule type" value="Genomic_DNA"/>
</dbReference>
<dbReference type="Gene3D" id="1.10.10.10">
    <property type="entry name" value="Winged helix-like DNA-binding domain superfamily/Winged helix DNA-binding domain"/>
    <property type="match status" value="1"/>
</dbReference>
<organism evidence="2 3">
    <name type="scientific">Deinococcus hopiensis KR-140</name>
    <dbReference type="NCBI Taxonomy" id="695939"/>
    <lineage>
        <taxon>Bacteria</taxon>
        <taxon>Thermotogati</taxon>
        <taxon>Deinococcota</taxon>
        <taxon>Deinococci</taxon>
        <taxon>Deinococcales</taxon>
        <taxon>Deinococcaceae</taxon>
        <taxon>Deinococcus</taxon>
    </lineage>
</organism>
<dbReference type="InterPro" id="IPR036390">
    <property type="entry name" value="WH_DNA-bd_sf"/>
</dbReference>
<reference evidence="2 3" key="1">
    <citation type="submission" date="2017-04" db="EMBL/GenBank/DDBJ databases">
        <authorList>
            <person name="Afonso C.L."/>
            <person name="Miller P.J."/>
            <person name="Scott M.A."/>
            <person name="Spackman E."/>
            <person name="Goraichik I."/>
            <person name="Dimitrov K.M."/>
            <person name="Suarez D.L."/>
            <person name="Swayne D.E."/>
        </authorList>
    </citation>
    <scope>NUCLEOTIDE SEQUENCE [LARGE SCALE GENOMIC DNA]</scope>
    <source>
        <strain evidence="2 3">KR-140</strain>
    </source>
</reference>
<accession>A0A1W1UCP6</accession>